<feature type="transmembrane region" description="Helical" evidence="1">
    <location>
        <begin position="31"/>
        <end position="48"/>
    </location>
</feature>
<keyword evidence="3" id="KW-1185">Reference proteome</keyword>
<protein>
    <submittedName>
        <fullName evidence="2">Uncharacterized protein</fullName>
    </submittedName>
</protein>
<dbReference type="PANTHER" id="PTHR36744:SF2">
    <property type="entry name" value="CYTOCHROME OXIDASE ASSEMBLY PROTEIN"/>
    <property type="match status" value="1"/>
</dbReference>
<organism evidence="2 3">
    <name type="scientific">Salvia divinorum</name>
    <name type="common">Maria pastora</name>
    <name type="synonym">Diviner's sage</name>
    <dbReference type="NCBI Taxonomy" id="28513"/>
    <lineage>
        <taxon>Eukaryota</taxon>
        <taxon>Viridiplantae</taxon>
        <taxon>Streptophyta</taxon>
        <taxon>Embryophyta</taxon>
        <taxon>Tracheophyta</taxon>
        <taxon>Spermatophyta</taxon>
        <taxon>Magnoliopsida</taxon>
        <taxon>eudicotyledons</taxon>
        <taxon>Gunneridae</taxon>
        <taxon>Pentapetalae</taxon>
        <taxon>asterids</taxon>
        <taxon>lamiids</taxon>
        <taxon>Lamiales</taxon>
        <taxon>Lamiaceae</taxon>
        <taxon>Nepetoideae</taxon>
        <taxon>Mentheae</taxon>
        <taxon>Salviinae</taxon>
        <taxon>Salvia</taxon>
        <taxon>Salvia subgen. Calosphace</taxon>
    </lineage>
</organism>
<keyword evidence="1" id="KW-0812">Transmembrane</keyword>
<proteinExistence type="predicted"/>
<comment type="caution">
    <text evidence="2">The sequence shown here is derived from an EMBL/GenBank/DDBJ whole genome shotgun (WGS) entry which is preliminary data.</text>
</comment>
<evidence type="ECO:0000313" key="3">
    <source>
        <dbReference type="Proteomes" id="UP001567538"/>
    </source>
</evidence>
<sequence>MVKGRNRLPTELLLLSGIPGFPSLTTKTKNAVVAGGLTSFFFGVYFYTMRAVVGTYELQVAIDKFEDLKHRNEQEATLAPKS</sequence>
<keyword evidence="1" id="KW-1133">Transmembrane helix</keyword>
<keyword evidence="1" id="KW-0472">Membrane</keyword>
<dbReference type="AlphaFoldDB" id="A0ABD1HMF4"/>
<dbReference type="Proteomes" id="UP001567538">
    <property type="component" value="Unassembled WGS sequence"/>
</dbReference>
<dbReference type="PANTHER" id="PTHR36744">
    <property type="entry name" value="CYTOCHROME OXIDASE ASSEMBLY PROTEIN"/>
    <property type="match status" value="1"/>
</dbReference>
<dbReference type="EMBL" id="JBEAFC010000005">
    <property type="protein sequence ID" value="KAL1557210.1"/>
    <property type="molecule type" value="Genomic_DNA"/>
</dbReference>
<gene>
    <name evidence="2" type="ORF">AAHA92_12725</name>
</gene>
<name>A0ABD1HMF4_SALDI</name>
<reference evidence="2 3" key="1">
    <citation type="submission" date="2024-06" db="EMBL/GenBank/DDBJ databases">
        <title>A chromosome level genome sequence of Diviner's sage (Salvia divinorum).</title>
        <authorList>
            <person name="Ford S.A."/>
            <person name="Ro D.-K."/>
            <person name="Ness R.W."/>
            <person name="Phillips M.A."/>
        </authorList>
    </citation>
    <scope>NUCLEOTIDE SEQUENCE [LARGE SCALE GENOMIC DNA]</scope>
    <source>
        <strain evidence="2">SAF-2024a</strain>
        <tissue evidence="2">Leaf</tissue>
    </source>
</reference>
<evidence type="ECO:0000313" key="2">
    <source>
        <dbReference type="EMBL" id="KAL1557210.1"/>
    </source>
</evidence>
<evidence type="ECO:0000256" key="1">
    <source>
        <dbReference type="SAM" id="Phobius"/>
    </source>
</evidence>
<accession>A0ABD1HMF4</accession>